<sequence>MPLAPPPAPLHSAVTSPAHATANHAQRSMGDAGGSGSALQGVTGGGLGLEGEMRVAAPYPVPVRTSKGSPSATIVVYSVPRTGLTLHHLGSDRLTAITPAPSALLDSRAAARLCRLDSKANLQGALLYGVVKQKRKLNEMYDRLRSEYESAKCLAVQPANLARPQPD</sequence>
<name>A0AAQ3U279_PASNO</name>
<keyword evidence="3" id="KW-1185">Reference proteome</keyword>
<dbReference type="AlphaFoldDB" id="A0AAQ3U279"/>
<evidence type="ECO:0000256" key="1">
    <source>
        <dbReference type="SAM" id="MobiDB-lite"/>
    </source>
</evidence>
<dbReference type="Proteomes" id="UP001341281">
    <property type="component" value="Chromosome 07"/>
</dbReference>
<protein>
    <submittedName>
        <fullName evidence="2">Uncharacterized protein</fullName>
    </submittedName>
</protein>
<proteinExistence type="predicted"/>
<feature type="non-terminal residue" evidence="2">
    <location>
        <position position="167"/>
    </location>
</feature>
<gene>
    <name evidence="2" type="ORF">U9M48_031013</name>
</gene>
<dbReference type="EMBL" id="CP144751">
    <property type="protein sequence ID" value="WVZ83918.1"/>
    <property type="molecule type" value="Genomic_DNA"/>
</dbReference>
<evidence type="ECO:0000313" key="2">
    <source>
        <dbReference type="EMBL" id="WVZ83918.1"/>
    </source>
</evidence>
<evidence type="ECO:0000313" key="3">
    <source>
        <dbReference type="Proteomes" id="UP001341281"/>
    </source>
</evidence>
<organism evidence="2 3">
    <name type="scientific">Paspalum notatum var. saurae</name>
    <dbReference type="NCBI Taxonomy" id="547442"/>
    <lineage>
        <taxon>Eukaryota</taxon>
        <taxon>Viridiplantae</taxon>
        <taxon>Streptophyta</taxon>
        <taxon>Embryophyta</taxon>
        <taxon>Tracheophyta</taxon>
        <taxon>Spermatophyta</taxon>
        <taxon>Magnoliopsida</taxon>
        <taxon>Liliopsida</taxon>
        <taxon>Poales</taxon>
        <taxon>Poaceae</taxon>
        <taxon>PACMAD clade</taxon>
        <taxon>Panicoideae</taxon>
        <taxon>Andropogonodae</taxon>
        <taxon>Paspaleae</taxon>
        <taxon>Paspalinae</taxon>
        <taxon>Paspalum</taxon>
    </lineage>
</organism>
<reference evidence="2 3" key="1">
    <citation type="submission" date="2024-02" db="EMBL/GenBank/DDBJ databases">
        <title>High-quality chromosome-scale genome assembly of Pensacola bahiagrass (Paspalum notatum Flugge var. saurae).</title>
        <authorList>
            <person name="Vega J.M."/>
            <person name="Podio M."/>
            <person name="Orjuela J."/>
            <person name="Siena L.A."/>
            <person name="Pessino S.C."/>
            <person name="Combes M.C."/>
            <person name="Mariac C."/>
            <person name="Albertini E."/>
            <person name="Pupilli F."/>
            <person name="Ortiz J.P.A."/>
            <person name="Leblanc O."/>
        </authorList>
    </citation>
    <scope>NUCLEOTIDE SEQUENCE [LARGE SCALE GENOMIC DNA]</scope>
    <source>
        <strain evidence="2">R1</strain>
        <tissue evidence="2">Leaf</tissue>
    </source>
</reference>
<accession>A0AAQ3U279</accession>
<feature type="compositionally biased region" description="Gly residues" evidence="1">
    <location>
        <begin position="31"/>
        <end position="44"/>
    </location>
</feature>
<feature type="region of interest" description="Disordered" evidence="1">
    <location>
        <begin position="1"/>
        <end position="44"/>
    </location>
</feature>